<comment type="caution">
    <text evidence="2">The sequence shown here is derived from an EMBL/GenBank/DDBJ whole genome shotgun (WGS) entry which is preliminary data.</text>
</comment>
<evidence type="ECO:0000313" key="2">
    <source>
        <dbReference type="EMBL" id="MFC7089785.1"/>
    </source>
</evidence>
<dbReference type="Proteomes" id="UP001596411">
    <property type="component" value="Unassembled WGS sequence"/>
</dbReference>
<keyword evidence="1" id="KW-1133">Transmembrane helix</keyword>
<feature type="transmembrane region" description="Helical" evidence="1">
    <location>
        <begin position="6"/>
        <end position="24"/>
    </location>
</feature>
<name>A0ABW2EUT7_9GAMM</name>
<gene>
    <name evidence="2" type="ORF">ACFQH5_09530</name>
</gene>
<keyword evidence="1" id="KW-0472">Membrane</keyword>
<reference evidence="3" key="1">
    <citation type="journal article" date="2019" name="Int. J. Syst. Evol. Microbiol.">
        <title>The Global Catalogue of Microorganisms (GCM) 10K type strain sequencing project: providing services to taxonomists for standard genome sequencing and annotation.</title>
        <authorList>
            <consortium name="The Broad Institute Genomics Platform"/>
            <consortium name="The Broad Institute Genome Sequencing Center for Infectious Disease"/>
            <person name="Wu L."/>
            <person name="Ma J."/>
        </authorList>
    </citation>
    <scope>NUCLEOTIDE SEQUENCE [LARGE SCALE GENOMIC DNA]</scope>
    <source>
        <strain evidence="3">CGMCC 1.13666</strain>
    </source>
</reference>
<dbReference type="EMBL" id="JBHSZP010000016">
    <property type="protein sequence ID" value="MFC7089785.1"/>
    <property type="molecule type" value="Genomic_DNA"/>
</dbReference>
<evidence type="ECO:0000256" key="1">
    <source>
        <dbReference type="SAM" id="Phobius"/>
    </source>
</evidence>
<accession>A0ABW2EUT7</accession>
<proteinExistence type="predicted"/>
<protein>
    <recommendedName>
        <fullName evidence="4">Integral membrane protein</fullName>
    </recommendedName>
</protein>
<evidence type="ECO:0008006" key="4">
    <source>
        <dbReference type="Google" id="ProtNLM"/>
    </source>
</evidence>
<organism evidence="2 3">
    <name type="scientific">Halomonas salifodinae</name>
    <dbReference type="NCBI Taxonomy" id="438745"/>
    <lineage>
        <taxon>Bacteria</taxon>
        <taxon>Pseudomonadati</taxon>
        <taxon>Pseudomonadota</taxon>
        <taxon>Gammaproteobacteria</taxon>
        <taxon>Oceanospirillales</taxon>
        <taxon>Halomonadaceae</taxon>
        <taxon>Halomonas</taxon>
    </lineage>
</organism>
<sequence length="96" mass="10695">MNAFWSTLAMAAAFGLFIGMLLRLSLRRNAPRPAAWVHPLGGIAAGLVAFFLYQGLGWLTRVPDWLLPLLVILLAWYWLRPRRDGLGFGHPDNGHG</sequence>
<keyword evidence="1" id="KW-0812">Transmembrane</keyword>
<feature type="transmembrane region" description="Helical" evidence="1">
    <location>
        <begin position="36"/>
        <end position="56"/>
    </location>
</feature>
<feature type="transmembrane region" description="Helical" evidence="1">
    <location>
        <begin position="62"/>
        <end position="79"/>
    </location>
</feature>
<dbReference type="RefSeq" id="WP_346062214.1">
    <property type="nucleotide sequence ID" value="NZ_BAAADR010000010.1"/>
</dbReference>
<evidence type="ECO:0000313" key="3">
    <source>
        <dbReference type="Proteomes" id="UP001596411"/>
    </source>
</evidence>
<keyword evidence="3" id="KW-1185">Reference proteome</keyword>